<name>A0ABU4WC62_9FUSO</name>
<dbReference type="Gene3D" id="3.40.50.2300">
    <property type="match status" value="1"/>
</dbReference>
<dbReference type="InterPro" id="IPR001867">
    <property type="entry name" value="OmpR/PhoB-type_DNA-bd"/>
</dbReference>
<dbReference type="CDD" id="cd17574">
    <property type="entry name" value="REC_OmpR"/>
    <property type="match status" value="1"/>
</dbReference>
<dbReference type="EMBL" id="JAVIKH010000006">
    <property type="protein sequence ID" value="MDX8336083.1"/>
    <property type="molecule type" value="Genomic_DNA"/>
</dbReference>
<gene>
    <name evidence="8" type="ORF">RFV38_06185</name>
</gene>
<feature type="domain" description="OmpR/PhoB-type" evidence="7">
    <location>
        <begin position="121"/>
        <end position="217"/>
    </location>
</feature>
<dbReference type="SMART" id="SM00448">
    <property type="entry name" value="REC"/>
    <property type="match status" value="1"/>
</dbReference>
<evidence type="ECO:0000256" key="2">
    <source>
        <dbReference type="ARBA" id="ARBA00023012"/>
    </source>
</evidence>
<dbReference type="CDD" id="cd00383">
    <property type="entry name" value="trans_reg_C"/>
    <property type="match status" value="1"/>
</dbReference>
<evidence type="ECO:0000259" key="7">
    <source>
        <dbReference type="PROSITE" id="PS51755"/>
    </source>
</evidence>
<dbReference type="PANTHER" id="PTHR48111:SF40">
    <property type="entry name" value="PHOSPHATE REGULON TRANSCRIPTIONAL REGULATORY PROTEIN PHOB"/>
    <property type="match status" value="1"/>
</dbReference>
<dbReference type="PROSITE" id="PS51755">
    <property type="entry name" value="OMPR_PHOB"/>
    <property type="match status" value="1"/>
</dbReference>
<dbReference type="Pfam" id="PF00072">
    <property type="entry name" value="Response_reg"/>
    <property type="match status" value="1"/>
</dbReference>
<accession>A0ABU4WC62</accession>
<protein>
    <submittedName>
        <fullName evidence="8">Response regulator transcription factor</fullName>
    </submittedName>
</protein>
<evidence type="ECO:0000256" key="5">
    <source>
        <dbReference type="PROSITE-ProRule" id="PRU01091"/>
    </source>
</evidence>
<evidence type="ECO:0000256" key="1">
    <source>
        <dbReference type="ARBA" id="ARBA00022553"/>
    </source>
</evidence>
<keyword evidence="9" id="KW-1185">Reference proteome</keyword>
<proteinExistence type="predicted"/>
<evidence type="ECO:0000313" key="8">
    <source>
        <dbReference type="EMBL" id="MDX8336083.1"/>
    </source>
</evidence>
<sequence>MKRLLIIEDEKELALTLESHFFNMDIEIKIALDGKSGIEIFEEFKPDLVLLDINLPLKNGWEVCEYIRGKSEVPIIMMTARDSELDEIHGLEIGADDYIIKPFSINVLSTKIKKYLKLNNQNIYFYKELMYSFKDEMLKIDNERINLSTREKNLLEYFIKNKNKPLSRENILLEIWGIDNEFDERASDTLVKRLRKKLNKFESLIGTVRGVGYIFEER</sequence>
<dbReference type="InterPro" id="IPR001789">
    <property type="entry name" value="Sig_transdc_resp-reg_receiver"/>
</dbReference>
<evidence type="ECO:0000259" key="6">
    <source>
        <dbReference type="PROSITE" id="PS50110"/>
    </source>
</evidence>
<evidence type="ECO:0000256" key="4">
    <source>
        <dbReference type="PROSITE-ProRule" id="PRU00169"/>
    </source>
</evidence>
<dbReference type="SUPFAM" id="SSF52172">
    <property type="entry name" value="CheY-like"/>
    <property type="match status" value="1"/>
</dbReference>
<dbReference type="Proteomes" id="UP001279681">
    <property type="component" value="Unassembled WGS sequence"/>
</dbReference>
<organism evidence="8 9">
    <name type="scientific">Candidatus Cetobacterium colombiensis</name>
    <dbReference type="NCBI Taxonomy" id="3073100"/>
    <lineage>
        <taxon>Bacteria</taxon>
        <taxon>Fusobacteriati</taxon>
        <taxon>Fusobacteriota</taxon>
        <taxon>Fusobacteriia</taxon>
        <taxon>Fusobacteriales</taxon>
        <taxon>Fusobacteriaceae</taxon>
        <taxon>Cetobacterium</taxon>
    </lineage>
</organism>
<dbReference type="Gene3D" id="1.10.10.10">
    <property type="entry name" value="Winged helix-like DNA-binding domain superfamily/Winged helix DNA-binding domain"/>
    <property type="match status" value="1"/>
</dbReference>
<dbReference type="InterPro" id="IPR039420">
    <property type="entry name" value="WalR-like"/>
</dbReference>
<dbReference type="PANTHER" id="PTHR48111">
    <property type="entry name" value="REGULATOR OF RPOS"/>
    <property type="match status" value="1"/>
</dbReference>
<dbReference type="SMART" id="SM00862">
    <property type="entry name" value="Trans_reg_C"/>
    <property type="match status" value="1"/>
</dbReference>
<feature type="modified residue" description="4-aspartylphosphate" evidence="4">
    <location>
        <position position="52"/>
    </location>
</feature>
<dbReference type="InterPro" id="IPR036388">
    <property type="entry name" value="WH-like_DNA-bd_sf"/>
</dbReference>
<dbReference type="InterPro" id="IPR011006">
    <property type="entry name" value="CheY-like_superfamily"/>
</dbReference>
<evidence type="ECO:0000313" key="9">
    <source>
        <dbReference type="Proteomes" id="UP001279681"/>
    </source>
</evidence>
<feature type="DNA-binding region" description="OmpR/PhoB-type" evidence="5">
    <location>
        <begin position="121"/>
        <end position="217"/>
    </location>
</feature>
<reference evidence="9" key="1">
    <citation type="submission" date="2023-07" db="EMBL/GenBank/DDBJ databases">
        <authorList>
            <person name="Colorado M.A."/>
            <person name="Villamil L.M."/>
            <person name="Melo J.F."/>
            <person name="Rodriguez J.A."/>
            <person name="Ruiz R.Y."/>
        </authorList>
    </citation>
    <scope>NUCLEOTIDE SEQUENCE [LARGE SCALE GENOMIC DNA]</scope>
    <source>
        <strain evidence="9">C33</strain>
    </source>
</reference>
<dbReference type="RefSeq" id="WP_320313488.1">
    <property type="nucleotide sequence ID" value="NZ_JAVIKH010000006.1"/>
</dbReference>
<comment type="caution">
    <text evidence="8">The sequence shown here is derived from an EMBL/GenBank/DDBJ whole genome shotgun (WGS) entry which is preliminary data.</text>
</comment>
<keyword evidence="2" id="KW-0902">Two-component regulatory system</keyword>
<keyword evidence="3 5" id="KW-0238">DNA-binding</keyword>
<dbReference type="PROSITE" id="PS50110">
    <property type="entry name" value="RESPONSE_REGULATORY"/>
    <property type="match status" value="1"/>
</dbReference>
<evidence type="ECO:0000256" key="3">
    <source>
        <dbReference type="ARBA" id="ARBA00023125"/>
    </source>
</evidence>
<keyword evidence="1 4" id="KW-0597">Phosphoprotein</keyword>
<feature type="domain" description="Response regulatory" evidence="6">
    <location>
        <begin position="3"/>
        <end position="116"/>
    </location>
</feature>
<dbReference type="Pfam" id="PF00486">
    <property type="entry name" value="Trans_reg_C"/>
    <property type="match status" value="1"/>
</dbReference>